<dbReference type="EMBL" id="CACRUT010000016">
    <property type="protein sequence ID" value="VYU47049.1"/>
    <property type="molecule type" value="Genomic_DNA"/>
</dbReference>
<protein>
    <recommendedName>
        <fullName evidence="2">Glycosyl transferase family 2</fullName>
    </recommendedName>
</protein>
<dbReference type="RefSeq" id="WP_412442749.1">
    <property type="nucleotide sequence ID" value="NZ_CACRUT010000016.1"/>
</dbReference>
<dbReference type="Gene3D" id="3.90.550.10">
    <property type="entry name" value="Spore Coat Polysaccharide Biosynthesis Protein SpsA, Chain A"/>
    <property type="match status" value="1"/>
</dbReference>
<evidence type="ECO:0000313" key="1">
    <source>
        <dbReference type="EMBL" id="VYU47049.1"/>
    </source>
</evidence>
<proteinExistence type="predicted"/>
<gene>
    <name evidence="1" type="ORF">PCLFYP37_03023</name>
</gene>
<name>A0A6N3F547_9BACT</name>
<reference evidence="1" key="1">
    <citation type="submission" date="2019-11" db="EMBL/GenBank/DDBJ databases">
        <authorList>
            <person name="Feng L."/>
        </authorList>
    </citation>
    <scope>NUCLEOTIDE SEQUENCE</scope>
    <source>
        <strain evidence="1">PclaraLFYP37</strain>
    </source>
</reference>
<evidence type="ECO:0008006" key="2">
    <source>
        <dbReference type="Google" id="ProtNLM"/>
    </source>
</evidence>
<dbReference type="InterPro" id="IPR029044">
    <property type="entry name" value="Nucleotide-diphossugar_trans"/>
</dbReference>
<organism evidence="1">
    <name type="scientific">Paraprevotella clara</name>
    <dbReference type="NCBI Taxonomy" id="454154"/>
    <lineage>
        <taxon>Bacteria</taxon>
        <taxon>Pseudomonadati</taxon>
        <taxon>Bacteroidota</taxon>
        <taxon>Bacteroidia</taxon>
        <taxon>Bacteroidales</taxon>
        <taxon>Prevotellaceae</taxon>
        <taxon>Paraprevotella</taxon>
    </lineage>
</organism>
<sequence>MGKKTVSVVMCTYNGEKYLREQMDSILRKPTLSMKSSFATIVPQTIQ</sequence>
<dbReference type="AlphaFoldDB" id="A0A6N3F547"/>
<dbReference type="SUPFAM" id="SSF53448">
    <property type="entry name" value="Nucleotide-diphospho-sugar transferases"/>
    <property type="match status" value="1"/>
</dbReference>
<accession>A0A6N3F547</accession>